<feature type="domain" description="Integrase core" evidence="1">
    <location>
        <begin position="1"/>
        <end position="106"/>
    </location>
</feature>
<reference evidence="2" key="1">
    <citation type="submission" date="2022-08" db="EMBL/GenBank/DDBJ databases">
        <authorList>
            <consortium name="DOE Joint Genome Institute"/>
            <person name="Min B."/>
            <person name="Riley R."/>
            <person name="Sierra-Patev S."/>
            <person name="Naranjo-Ortiz M."/>
            <person name="Looney B."/>
            <person name="Konkel Z."/>
            <person name="Slot J.C."/>
            <person name="Sakamoto Y."/>
            <person name="Steenwyk J.L."/>
            <person name="Rokas A."/>
            <person name="Carro J."/>
            <person name="Camarero S."/>
            <person name="Ferreira P."/>
            <person name="Molpeceres G."/>
            <person name="Ruiz-Duenas F.J."/>
            <person name="Serrano A."/>
            <person name="Henrissat B."/>
            <person name="Drula E."/>
            <person name="Hughes K.W."/>
            <person name="Mata J.L."/>
            <person name="Ishikawa N.K."/>
            <person name="Vargas-Isla R."/>
            <person name="Ushijima S."/>
            <person name="Smith C.A."/>
            <person name="Ahrendt S."/>
            <person name="Andreopoulos W."/>
            <person name="He G."/>
            <person name="Labutti K."/>
            <person name="Lipzen A."/>
            <person name="Ng V."/>
            <person name="Sandor L."/>
            <person name="Barry K."/>
            <person name="Martinez A.T."/>
            <person name="Xiao Y."/>
            <person name="Gibbons J.G."/>
            <person name="Terashima K."/>
            <person name="Hibbett D.S."/>
            <person name="Grigoriev I.V."/>
        </authorList>
    </citation>
    <scope>NUCLEOTIDE SEQUENCE</scope>
    <source>
        <strain evidence="2">Sp2 HRB7682 ss15</strain>
    </source>
</reference>
<comment type="caution">
    <text evidence="2">The sequence shown here is derived from an EMBL/GenBank/DDBJ whole genome shotgun (WGS) entry which is preliminary data.</text>
</comment>
<evidence type="ECO:0000259" key="1">
    <source>
        <dbReference type="Pfam" id="PF24764"/>
    </source>
</evidence>
<dbReference type="InterPro" id="IPR058913">
    <property type="entry name" value="Integrase_dom_put"/>
</dbReference>
<dbReference type="PANTHER" id="PTHR46791">
    <property type="entry name" value="EXPRESSED PROTEIN"/>
    <property type="match status" value="1"/>
</dbReference>
<dbReference type="PANTHER" id="PTHR46791:SF5">
    <property type="entry name" value="CLR5 DOMAIN-CONTAINING PROTEIN-RELATED"/>
    <property type="match status" value="1"/>
</dbReference>
<evidence type="ECO:0000313" key="3">
    <source>
        <dbReference type="Proteomes" id="UP001150238"/>
    </source>
</evidence>
<evidence type="ECO:0000313" key="2">
    <source>
        <dbReference type="EMBL" id="KAJ4464128.1"/>
    </source>
</evidence>
<name>A0A9W8ZQE1_9AGAR</name>
<dbReference type="Pfam" id="PF24764">
    <property type="entry name" value="rva_4"/>
    <property type="match status" value="1"/>
</dbReference>
<sequence>MEHARGEGRGSYLWGRSVHNVRIERLWVDVSHYCSQTWHDMFTLLEIHHGLQVSNPNHIWLLQHIFLPMINDQLSFWAESWNSHRVSQRHGPARSPEDMFVFDSLVNGIRGDNLEQFTMTDEELEVFGVDWDGLQDETLLRTLRTNYAHEGSGSWLGRRGPPPDLNEVAVSPPSTLLTAEDVASLNQQLSHYIRLPREQEVIQLWINALSIVKSMYPNEF</sequence>
<protein>
    <recommendedName>
        <fullName evidence="1">Integrase core domain-containing protein</fullName>
    </recommendedName>
</protein>
<gene>
    <name evidence="2" type="ORF">C8J55DRAFT_442815</name>
</gene>
<dbReference type="Proteomes" id="UP001150238">
    <property type="component" value="Unassembled WGS sequence"/>
</dbReference>
<organism evidence="2 3">
    <name type="scientific">Lentinula lateritia</name>
    <dbReference type="NCBI Taxonomy" id="40482"/>
    <lineage>
        <taxon>Eukaryota</taxon>
        <taxon>Fungi</taxon>
        <taxon>Dikarya</taxon>
        <taxon>Basidiomycota</taxon>
        <taxon>Agaricomycotina</taxon>
        <taxon>Agaricomycetes</taxon>
        <taxon>Agaricomycetidae</taxon>
        <taxon>Agaricales</taxon>
        <taxon>Marasmiineae</taxon>
        <taxon>Omphalotaceae</taxon>
        <taxon>Lentinula</taxon>
    </lineage>
</organism>
<proteinExistence type="predicted"/>
<accession>A0A9W8ZQE1</accession>
<reference evidence="2" key="2">
    <citation type="journal article" date="2023" name="Proc. Natl. Acad. Sci. U.S.A.">
        <title>A global phylogenomic analysis of the shiitake genus Lentinula.</title>
        <authorList>
            <person name="Sierra-Patev S."/>
            <person name="Min B."/>
            <person name="Naranjo-Ortiz M."/>
            <person name="Looney B."/>
            <person name="Konkel Z."/>
            <person name="Slot J.C."/>
            <person name="Sakamoto Y."/>
            <person name="Steenwyk J.L."/>
            <person name="Rokas A."/>
            <person name="Carro J."/>
            <person name="Camarero S."/>
            <person name="Ferreira P."/>
            <person name="Molpeceres G."/>
            <person name="Ruiz-Duenas F.J."/>
            <person name="Serrano A."/>
            <person name="Henrissat B."/>
            <person name="Drula E."/>
            <person name="Hughes K.W."/>
            <person name="Mata J.L."/>
            <person name="Ishikawa N.K."/>
            <person name="Vargas-Isla R."/>
            <person name="Ushijima S."/>
            <person name="Smith C.A."/>
            <person name="Donoghue J."/>
            <person name="Ahrendt S."/>
            <person name="Andreopoulos W."/>
            <person name="He G."/>
            <person name="LaButti K."/>
            <person name="Lipzen A."/>
            <person name="Ng V."/>
            <person name="Riley R."/>
            <person name="Sandor L."/>
            <person name="Barry K."/>
            <person name="Martinez A.T."/>
            <person name="Xiao Y."/>
            <person name="Gibbons J.G."/>
            <person name="Terashima K."/>
            <person name="Grigoriev I.V."/>
            <person name="Hibbett D."/>
        </authorList>
    </citation>
    <scope>NUCLEOTIDE SEQUENCE</scope>
    <source>
        <strain evidence="2">Sp2 HRB7682 ss15</strain>
    </source>
</reference>
<dbReference type="EMBL" id="JANVFS010000062">
    <property type="protein sequence ID" value="KAJ4464128.1"/>
    <property type="molecule type" value="Genomic_DNA"/>
</dbReference>
<dbReference type="AlphaFoldDB" id="A0A9W8ZQE1"/>